<evidence type="ECO:0000313" key="3">
    <source>
        <dbReference type="EMBL" id="EDL42713.1"/>
    </source>
</evidence>
<feature type="transmembrane region" description="Helical" evidence="2">
    <location>
        <begin position="359"/>
        <end position="382"/>
    </location>
</feature>
<dbReference type="InParanoid" id="A5KD56"/>
<accession>A5KD56</accession>
<gene>
    <name evidence="3" type="ORF">PVX_079195</name>
</gene>
<dbReference type="EMBL" id="AAKM01000151">
    <property type="protein sequence ID" value="EDL42713.1"/>
    <property type="molecule type" value="Genomic_DNA"/>
</dbReference>
<feature type="unsure residue" description="D or N" evidence="3">
    <location>
        <position position="199"/>
    </location>
</feature>
<sequence length="427" mass="49870">MSSVQKDPGYLNYGTYAHFKDKFNPYYGITYDENRLNKFIKESITNSTQELKYKDAFKELFRHIVNMFTIASDTDNACKYVSYILRNEIQKVDQKTYNDKIFSVFKNFAQAFKKDKNFRNEQCETKMVNIDSSVFPQMKTLYELYDMHYKLKSTSVYYVKERCDTFGLMIKKYNEAIEEYQLKDKQEEEKAKKLQEERDQQQREQQRREQQQREQQQREQQQREQQQREQQQREQQQREQEERLKSLLPSYGDVSGTPSALRTQKNDLSPSLVNVQEGGLSANRMLSREQQHLKGNKFTYSQTPLLASLGGQREELEPSEVRIHEPESSDLQQSVTPGAFRSLQNSISEFISDVQPAPILGVSGGMGALFLLFKYTPVGSFFGGRRRRIRQIPSSFGGFTPGDFSNFQEYGGGYVGYSPMYINPLAE</sequence>
<feature type="region of interest" description="Disordered" evidence="1">
    <location>
        <begin position="190"/>
        <end position="272"/>
    </location>
</feature>
<evidence type="ECO:0000256" key="1">
    <source>
        <dbReference type="SAM" id="MobiDB-lite"/>
    </source>
</evidence>
<dbReference type="KEGG" id="pvx:PVX_079195"/>
<organism evidence="3 4">
    <name type="scientific">Plasmodium vivax (strain Salvador I)</name>
    <dbReference type="NCBI Taxonomy" id="126793"/>
    <lineage>
        <taxon>Eukaryota</taxon>
        <taxon>Sar</taxon>
        <taxon>Alveolata</taxon>
        <taxon>Apicomplexa</taxon>
        <taxon>Aconoidasida</taxon>
        <taxon>Haemosporida</taxon>
        <taxon>Plasmodiidae</taxon>
        <taxon>Plasmodium</taxon>
        <taxon>Plasmodium (Plasmodium)</taxon>
    </lineage>
</organism>
<keyword evidence="2" id="KW-0812">Transmembrane</keyword>
<dbReference type="AlphaFoldDB" id="A5KD56"/>
<comment type="caution">
    <text evidence="3">The sequence shown here is derived from an EMBL/GenBank/DDBJ whole genome shotgun (WGS) entry which is preliminary data.</text>
</comment>
<dbReference type="RefSeq" id="XP_001612506.1">
    <property type="nucleotide sequence ID" value="XM_001612456.1"/>
</dbReference>
<evidence type="ECO:0000256" key="2">
    <source>
        <dbReference type="SAM" id="Phobius"/>
    </source>
</evidence>
<protein>
    <submittedName>
        <fullName evidence="3">Variable surface protein Vir6-like</fullName>
    </submittedName>
</protein>
<dbReference type="InterPro" id="IPR008780">
    <property type="entry name" value="Plasmodium_Vir"/>
</dbReference>
<feature type="compositionally biased region" description="Polar residues" evidence="1">
    <location>
        <begin position="256"/>
        <end position="272"/>
    </location>
</feature>
<dbReference type="GeneID" id="5471738"/>
<feature type="compositionally biased region" description="Basic and acidic residues" evidence="1">
    <location>
        <begin position="190"/>
        <end position="245"/>
    </location>
</feature>
<keyword evidence="2" id="KW-0472">Membrane</keyword>
<keyword evidence="2" id="KW-1133">Transmembrane helix</keyword>
<dbReference type="Pfam" id="PF05795">
    <property type="entry name" value="Plasmodium_Vir"/>
    <property type="match status" value="1"/>
</dbReference>
<evidence type="ECO:0000313" key="4">
    <source>
        <dbReference type="Proteomes" id="UP000008333"/>
    </source>
</evidence>
<proteinExistence type="predicted"/>
<dbReference type="Proteomes" id="UP000008333">
    <property type="component" value="Unassembled WGS sequence"/>
</dbReference>
<reference evidence="3 4" key="1">
    <citation type="journal article" date="2008" name="Nature">
        <title>Comparative genomics of the neglected human malaria parasite Plasmodium vivax.</title>
        <authorList>
            <person name="Carlton J.M."/>
            <person name="Adams J.H."/>
            <person name="Silva J.C."/>
            <person name="Bidwell S.L."/>
            <person name="Lorenzi H."/>
            <person name="Caler E."/>
            <person name="Crabtree J."/>
            <person name="Angiuoli S.V."/>
            <person name="Merino E.F."/>
            <person name="Amedeo P."/>
            <person name="Cheng Q."/>
            <person name="Coulson R.M."/>
            <person name="Crabb B.S."/>
            <person name="Del Portillo H.A."/>
            <person name="Essien K."/>
            <person name="Feldblyum T.V."/>
            <person name="Fernandez-Becerra C."/>
            <person name="Gilson P.R."/>
            <person name="Gueye A.H."/>
            <person name="Guo X."/>
            <person name="Kang'a S."/>
            <person name="Kooij T.W."/>
            <person name="Korsinczky M."/>
            <person name="Meyer E.V."/>
            <person name="Nene V."/>
            <person name="Paulsen I."/>
            <person name="White O."/>
            <person name="Ralph S.A."/>
            <person name="Ren Q."/>
            <person name="Sargeant T.J."/>
            <person name="Salzberg S.L."/>
            <person name="Stoeckert C.J."/>
            <person name="Sullivan S.A."/>
            <person name="Yamamoto M.M."/>
            <person name="Hoffman S.L."/>
            <person name="Wortman J.R."/>
            <person name="Gardner M.J."/>
            <person name="Galinski M.R."/>
            <person name="Barnwell J.W."/>
            <person name="Fraser-Liggett C.M."/>
        </authorList>
    </citation>
    <scope>NUCLEOTIDE SEQUENCE [LARGE SCALE GENOMIC DNA]</scope>
    <source>
        <strain evidence="3 4">Salvador I</strain>
    </source>
</reference>
<keyword evidence="4" id="KW-1185">Reference proteome</keyword>
<name>A5KD56_PLAVS</name>